<dbReference type="AlphaFoldDB" id="A0A2I0KAS6"/>
<evidence type="ECO:0000256" key="1">
    <source>
        <dbReference type="SAM" id="MobiDB-lite"/>
    </source>
</evidence>
<proteinExistence type="predicted"/>
<evidence type="ECO:0000313" key="2">
    <source>
        <dbReference type="EMBL" id="PKI64866.1"/>
    </source>
</evidence>
<sequence length="285" mass="31360">MKRCYLASLQEEKSRGSGLASRKTRLGATGGATRKRCSHGSLGKTGRHARSGHGTARKFDDFWFKSGRVVTGIPGGFPVVLAGFSLAKGLGGTWMRAGECRGSKRGDGCDGWMEGGDGCEGNLNCVVGDAWSRRPWREKPRLGAVQSEQWLIVGEPWLGVEPWLVGLAWLSCGSHSVLGDYCEVLRDHCGPCFPWKYPKVRRETFVTTEMHFGKPSRVSKGCRKLVPRPWWFLDACRPILRGRLLVGGASPGNSVRKDVRGGSGCPGLSRMPRKCARTCRWSLWH</sequence>
<dbReference type="Proteomes" id="UP000233551">
    <property type="component" value="Unassembled WGS sequence"/>
</dbReference>
<reference evidence="2 3" key="1">
    <citation type="submission" date="2017-11" db="EMBL/GenBank/DDBJ databases">
        <title>De-novo sequencing of pomegranate (Punica granatum L.) genome.</title>
        <authorList>
            <person name="Akparov Z."/>
            <person name="Amiraslanov A."/>
            <person name="Hajiyeva S."/>
            <person name="Abbasov M."/>
            <person name="Kaur K."/>
            <person name="Hamwieh A."/>
            <person name="Solovyev V."/>
            <person name="Salamov A."/>
            <person name="Braich B."/>
            <person name="Kosarev P."/>
            <person name="Mahmoud A."/>
            <person name="Hajiyev E."/>
            <person name="Babayeva S."/>
            <person name="Izzatullayeva V."/>
            <person name="Mammadov A."/>
            <person name="Mammadov A."/>
            <person name="Sharifova S."/>
            <person name="Ojaghi J."/>
            <person name="Eynullazada K."/>
            <person name="Bayramov B."/>
            <person name="Abdulazimova A."/>
            <person name="Shahmuradov I."/>
        </authorList>
    </citation>
    <scope>NUCLEOTIDE SEQUENCE [LARGE SCALE GENOMIC DNA]</scope>
    <source>
        <strain evidence="3">cv. AG2017</strain>
        <tissue evidence="2">Leaf</tissue>
    </source>
</reference>
<feature type="region of interest" description="Disordered" evidence="1">
    <location>
        <begin position="16"/>
        <end position="53"/>
    </location>
</feature>
<dbReference type="EMBL" id="PGOL01000790">
    <property type="protein sequence ID" value="PKI64866.1"/>
    <property type="molecule type" value="Genomic_DNA"/>
</dbReference>
<protein>
    <submittedName>
        <fullName evidence="2">Uncharacterized protein</fullName>
    </submittedName>
</protein>
<name>A0A2I0KAS6_PUNGR</name>
<accession>A0A2I0KAS6</accession>
<organism evidence="2 3">
    <name type="scientific">Punica granatum</name>
    <name type="common">Pomegranate</name>
    <dbReference type="NCBI Taxonomy" id="22663"/>
    <lineage>
        <taxon>Eukaryota</taxon>
        <taxon>Viridiplantae</taxon>
        <taxon>Streptophyta</taxon>
        <taxon>Embryophyta</taxon>
        <taxon>Tracheophyta</taxon>
        <taxon>Spermatophyta</taxon>
        <taxon>Magnoliopsida</taxon>
        <taxon>eudicotyledons</taxon>
        <taxon>Gunneridae</taxon>
        <taxon>Pentapetalae</taxon>
        <taxon>rosids</taxon>
        <taxon>malvids</taxon>
        <taxon>Myrtales</taxon>
        <taxon>Lythraceae</taxon>
        <taxon>Punica</taxon>
    </lineage>
</organism>
<gene>
    <name evidence="2" type="ORF">CRG98_014733</name>
</gene>
<evidence type="ECO:0000313" key="3">
    <source>
        <dbReference type="Proteomes" id="UP000233551"/>
    </source>
</evidence>
<keyword evidence="3" id="KW-1185">Reference proteome</keyword>
<comment type="caution">
    <text evidence="2">The sequence shown here is derived from an EMBL/GenBank/DDBJ whole genome shotgun (WGS) entry which is preliminary data.</text>
</comment>